<evidence type="ECO:0000256" key="1">
    <source>
        <dbReference type="SAM" id="SignalP"/>
    </source>
</evidence>
<protein>
    <submittedName>
        <fullName evidence="2">Uncharacterized protein</fullName>
    </submittedName>
</protein>
<dbReference type="EMBL" id="CP149782">
    <property type="protein sequence ID" value="WYF45307.1"/>
    <property type="molecule type" value="Genomic_DNA"/>
</dbReference>
<organism evidence="2">
    <name type="scientific">Deinococcus sp. VB142</name>
    <dbReference type="NCBI Taxonomy" id="3112952"/>
    <lineage>
        <taxon>Bacteria</taxon>
        <taxon>Thermotogati</taxon>
        <taxon>Deinococcota</taxon>
        <taxon>Deinococci</taxon>
        <taxon>Deinococcales</taxon>
        <taxon>Deinococcaceae</taxon>
        <taxon>Deinococcus</taxon>
    </lineage>
</organism>
<sequence length="136" mass="14481">MKRRFPSLGFGTLVALGLTSPAALAAPALSGGWTGSLGADRTLTLSLTANGSALRGEATLPALAWVDAGRYQVRGQMLSRSGQPSAQLRLSLGSQWVYDLTCQPEADLWNCTLETWHGGDRSSAARAWRVKLQPAR</sequence>
<name>A0AAU6Q531_9DEIO</name>
<keyword evidence="1" id="KW-0732">Signal</keyword>
<feature type="signal peptide" evidence="1">
    <location>
        <begin position="1"/>
        <end position="25"/>
    </location>
</feature>
<dbReference type="AlphaFoldDB" id="A0AAU6Q531"/>
<accession>A0AAU6Q531</accession>
<proteinExistence type="predicted"/>
<feature type="chain" id="PRO_5043335639" evidence="1">
    <location>
        <begin position="26"/>
        <end position="136"/>
    </location>
</feature>
<evidence type="ECO:0000313" key="2">
    <source>
        <dbReference type="EMBL" id="WYF45307.1"/>
    </source>
</evidence>
<dbReference type="RefSeq" id="WP_339096521.1">
    <property type="nucleotide sequence ID" value="NZ_CP149782.1"/>
</dbReference>
<reference evidence="2" key="1">
    <citation type="submission" date="2024-03" db="EMBL/GenBank/DDBJ databases">
        <title>Deinococcus weizhi sp. nov., isolated from human skin.</title>
        <authorList>
            <person name="Wei Z."/>
            <person name="Tian F."/>
            <person name="Yang C."/>
            <person name="Xin L.T."/>
            <person name="Wen Z.J."/>
            <person name="Lan K.C."/>
            <person name="Yu L."/>
            <person name="Zhe W."/>
            <person name="Dan F.D."/>
            <person name="Jun W."/>
            <person name="Rui Z."/>
            <person name="Yong X.J."/>
            <person name="Ting Y."/>
            <person name="Wei X."/>
            <person name="Xu Z.G."/>
            <person name="Xin Z."/>
            <person name="Dong F.G."/>
            <person name="Ni X.M."/>
            <person name="Zheng M.G."/>
            <person name="Chun Y."/>
            <person name="Qian W.X."/>
        </authorList>
    </citation>
    <scope>NUCLEOTIDE SEQUENCE</scope>
    <source>
        <strain evidence="2">VB142</strain>
    </source>
</reference>
<gene>
    <name evidence="2" type="ORF">WDJ50_04055</name>
</gene>